<reference evidence="1 2" key="1">
    <citation type="submission" date="2020-10" db="EMBL/GenBank/DDBJ databases">
        <title>The Coptis chinensis genome and diversification of protoberbering-type alkaloids.</title>
        <authorList>
            <person name="Wang B."/>
            <person name="Shu S."/>
            <person name="Song C."/>
            <person name="Liu Y."/>
        </authorList>
    </citation>
    <scope>NUCLEOTIDE SEQUENCE [LARGE SCALE GENOMIC DNA]</scope>
    <source>
        <strain evidence="1">HL-2020</strain>
        <tissue evidence="1">Leaf</tissue>
    </source>
</reference>
<proteinExistence type="predicted"/>
<dbReference type="OrthoDB" id="1571544at2759"/>
<evidence type="ECO:0000313" key="1">
    <source>
        <dbReference type="EMBL" id="KAF9602411.1"/>
    </source>
</evidence>
<sequence length="179" mass="20595">MIIQSSKGPDVRSRMQLLKDQISTTIDRLPYRLLVHVFVAICRGYWNRMGQDVLGFSKNRKDNRVWYKGSKITVAGTKPVTPKITFQEPSEPFHPSWFLVQEHNFHSEKLVEPTYLESAEWSRSITESISFQQDTSCKDIQKCVFAIIEMGATSVRRNSWESRNSDRDCSIDGMVSKSG</sequence>
<dbReference type="PANTHER" id="PTHR31110">
    <property type="entry name" value="PESTICIDAL CRYSTAL CRY8BA PROTEIN"/>
    <property type="match status" value="1"/>
</dbReference>
<keyword evidence="2" id="KW-1185">Reference proteome</keyword>
<protein>
    <submittedName>
        <fullName evidence="1">Uncharacterized protein</fullName>
    </submittedName>
</protein>
<accession>A0A835LWW0</accession>
<comment type="caution">
    <text evidence="1">The sequence shown here is derived from an EMBL/GenBank/DDBJ whole genome shotgun (WGS) entry which is preliminary data.</text>
</comment>
<dbReference type="EMBL" id="JADFTS010000006">
    <property type="protein sequence ID" value="KAF9602411.1"/>
    <property type="molecule type" value="Genomic_DNA"/>
</dbReference>
<dbReference type="AlphaFoldDB" id="A0A835LWW0"/>
<gene>
    <name evidence="1" type="ORF">IFM89_027540</name>
</gene>
<organism evidence="1 2">
    <name type="scientific">Coptis chinensis</name>
    <dbReference type="NCBI Taxonomy" id="261450"/>
    <lineage>
        <taxon>Eukaryota</taxon>
        <taxon>Viridiplantae</taxon>
        <taxon>Streptophyta</taxon>
        <taxon>Embryophyta</taxon>
        <taxon>Tracheophyta</taxon>
        <taxon>Spermatophyta</taxon>
        <taxon>Magnoliopsida</taxon>
        <taxon>Ranunculales</taxon>
        <taxon>Ranunculaceae</taxon>
        <taxon>Coptidoideae</taxon>
        <taxon>Coptis</taxon>
    </lineage>
</organism>
<dbReference type="Proteomes" id="UP000631114">
    <property type="component" value="Unassembled WGS sequence"/>
</dbReference>
<name>A0A835LWW0_9MAGN</name>
<dbReference type="PANTHER" id="PTHR31110:SF2">
    <property type="entry name" value="PESTICIDAL CRYSTAL CRY8BA PROTEIN"/>
    <property type="match status" value="1"/>
</dbReference>
<evidence type="ECO:0000313" key="2">
    <source>
        <dbReference type="Proteomes" id="UP000631114"/>
    </source>
</evidence>